<keyword evidence="10" id="KW-1185">Reference proteome</keyword>
<evidence type="ECO:0000256" key="3">
    <source>
        <dbReference type="ARBA" id="ARBA00022771"/>
    </source>
</evidence>
<accession>H2B1R6</accession>
<dbReference type="RefSeq" id="XP_003959701.1">
    <property type="nucleotide sequence ID" value="XM_003959652.1"/>
</dbReference>
<dbReference type="EMBL" id="HE650831">
    <property type="protein sequence ID" value="CCF60566.1"/>
    <property type="molecule type" value="Genomic_DNA"/>
</dbReference>
<evidence type="ECO:0000313" key="9">
    <source>
        <dbReference type="EMBL" id="CCF60566.1"/>
    </source>
</evidence>
<dbReference type="CDD" id="cd15492">
    <property type="entry name" value="PHD_BRPF_JADE_like"/>
    <property type="match status" value="1"/>
</dbReference>
<dbReference type="PROSITE" id="PS51805">
    <property type="entry name" value="EPHD"/>
    <property type="match status" value="1"/>
</dbReference>
<dbReference type="GeneID" id="13886755"/>
<dbReference type="Proteomes" id="UP000005220">
    <property type="component" value="Chromosome 11"/>
</dbReference>
<dbReference type="InterPro" id="IPR001965">
    <property type="entry name" value="Znf_PHD"/>
</dbReference>
<dbReference type="FunCoup" id="H2B1R6">
    <property type="interactions" value="192"/>
</dbReference>
<evidence type="ECO:0000256" key="6">
    <source>
        <dbReference type="SAM" id="Coils"/>
    </source>
</evidence>
<dbReference type="InterPro" id="IPR050701">
    <property type="entry name" value="Histone_Mod_Regulator"/>
</dbReference>
<evidence type="ECO:0000256" key="5">
    <source>
        <dbReference type="PROSITE-ProRule" id="PRU00146"/>
    </source>
</evidence>
<dbReference type="InterPro" id="IPR019542">
    <property type="entry name" value="Enhancer_polycomb-like_N"/>
</dbReference>
<dbReference type="InterPro" id="IPR019787">
    <property type="entry name" value="Znf_PHD-finger"/>
</dbReference>
<dbReference type="OrthoDB" id="20839at2759"/>
<evidence type="ECO:0000313" key="10">
    <source>
        <dbReference type="Proteomes" id="UP000005220"/>
    </source>
</evidence>
<feature type="coiled-coil region" evidence="6">
    <location>
        <begin position="529"/>
        <end position="556"/>
    </location>
</feature>
<dbReference type="STRING" id="1071382.H2B1R6"/>
<dbReference type="InterPro" id="IPR034732">
    <property type="entry name" value="EPHD"/>
</dbReference>
<dbReference type="Pfam" id="PF10513">
    <property type="entry name" value="EPL1"/>
    <property type="match status" value="1"/>
</dbReference>
<dbReference type="KEGG" id="kaf:KAFR_0K02120"/>
<evidence type="ECO:0000256" key="4">
    <source>
        <dbReference type="ARBA" id="ARBA00022833"/>
    </source>
</evidence>
<dbReference type="PROSITE" id="PS50016">
    <property type="entry name" value="ZF_PHD_2"/>
    <property type="match status" value="1"/>
</dbReference>
<dbReference type="HOGENOM" id="CLU_002663_1_0_1"/>
<name>H2B1R6_KAZAF</name>
<dbReference type="eggNOG" id="KOG0955">
    <property type="taxonomic scope" value="Eukaryota"/>
</dbReference>
<keyword evidence="4" id="KW-0862">Zinc</keyword>
<keyword evidence="1" id="KW-0479">Metal-binding</keyword>
<dbReference type="SMART" id="SM00249">
    <property type="entry name" value="PHD"/>
    <property type="match status" value="2"/>
</dbReference>
<dbReference type="AlphaFoldDB" id="H2B1R6"/>
<dbReference type="InterPro" id="IPR019786">
    <property type="entry name" value="Zinc_finger_PHD-type_CS"/>
</dbReference>
<protein>
    <recommendedName>
        <fullName evidence="11">PHD-type domain-containing protein</fullName>
    </recommendedName>
</protein>
<dbReference type="InParanoid" id="H2B1R6"/>
<dbReference type="PROSITE" id="PS01359">
    <property type="entry name" value="ZF_PHD_1"/>
    <property type="match status" value="1"/>
</dbReference>
<reference evidence="9 10" key="1">
    <citation type="journal article" date="2011" name="Proc. Natl. Acad. Sci. U.S.A.">
        <title>Evolutionary erosion of yeast sex chromosomes by mating-type switching accidents.</title>
        <authorList>
            <person name="Gordon J.L."/>
            <person name="Armisen D."/>
            <person name="Proux-Wera E."/>
            <person name="Oheigeartaigh S.S."/>
            <person name="Byrne K.P."/>
            <person name="Wolfe K.H."/>
        </authorList>
    </citation>
    <scope>NUCLEOTIDE SEQUENCE [LARGE SCALE GENOMIC DNA]</scope>
    <source>
        <strain evidence="10">ATCC 22294 / BCRC 22015 / CBS 2517 / CECT 1963 / NBRC 1671 / NRRL Y-8276</strain>
    </source>
</reference>
<proteinExistence type="predicted"/>
<dbReference type="GO" id="GO:0006357">
    <property type="term" value="P:regulation of transcription by RNA polymerase II"/>
    <property type="evidence" value="ECO:0007669"/>
    <property type="project" value="TreeGrafter"/>
</dbReference>
<gene>
    <name evidence="9" type="primary">KAFR0K02120</name>
    <name evidence="9" type="ORF">KAFR_0K02120</name>
</gene>
<evidence type="ECO:0000259" key="7">
    <source>
        <dbReference type="PROSITE" id="PS50016"/>
    </source>
</evidence>
<dbReference type="InterPro" id="IPR013083">
    <property type="entry name" value="Znf_RING/FYVE/PHD"/>
</dbReference>
<dbReference type="Pfam" id="PF13831">
    <property type="entry name" value="PHD_2"/>
    <property type="match status" value="1"/>
</dbReference>
<dbReference type="Gene3D" id="3.30.40.10">
    <property type="entry name" value="Zinc/RING finger domain, C3HC4 (zinc finger)"/>
    <property type="match status" value="2"/>
</dbReference>
<evidence type="ECO:0000256" key="1">
    <source>
        <dbReference type="ARBA" id="ARBA00022723"/>
    </source>
</evidence>
<evidence type="ECO:0000256" key="2">
    <source>
        <dbReference type="ARBA" id="ARBA00022737"/>
    </source>
</evidence>
<dbReference type="GO" id="GO:0008270">
    <property type="term" value="F:zinc ion binding"/>
    <property type="evidence" value="ECO:0007669"/>
    <property type="project" value="UniProtKB-KW"/>
</dbReference>
<keyword evidence="3 5" id="KW-0863">Zinc-finger</keyword>
<keyword evidence="2" id="KW-0677">Repeat</keyword>
<dbReference type="InterPro" id="IPR011011">
    <property type="entry name" value="Znf_FYVE_PHD"/>
</dbReference>
<organism evidence="9 10">
    <name type="scientific">Kazachstania africana (strain ATCC 22294 / BCRC 22015 / CBS 2517 / CECT 1963 / NBRC 1671 / NRRL Y-8276)</name>
    <name type="common">Yeast</name>
    <name type="synonym">Kluyveromyces africanus</name>
    <dbReference type="NCBI Taxonomy" id="1071382"/>
    <lineage>
        <taxon>Eukaryota</taxon>
        <taxon>Fungi</taxon>
        <taxon>Dikarya</taxon>
        <taxon>Ascomycota</taxon>
        <taxon>Saccharomycotina</taxon>
        <taxon>Saccharomycetes</taxon>
        <taxon>Saccharomycetales</taxon>
        <taxon>Saccharomycetaceae</taxon>
        <taxon>Kazachstania</taxon>
    </lineage>
</organism>
<keyword evidence="6" id="KW-0175">Coiled coil</keyword>
<sequence length="711" mass="81979">MMVRTSNDDGPKLREEKHFQDFYPTLEKDASLPVVINSSKNHRQEENEISYQDESHKVGLRPEAQFKELIFNGKTSREPLIIEPSHSSSRQCKIPISELCAPYNMLTPLERYRKRSKLGINRFKKRTKVQKDNYVPYLTRFREEHNVLLDPNVIKALNKISPLFKNFQILYDMDEQDELYRTHLNLLYSSAKLTELHFETIITILEILWFNFQSELPIPDPPPAPHDQLCSICNQEETPNNNIVFCDRCNIAVHQDCYGIIFIPPGPWLCRSCLQGKSRASSSHCSVCTDVSGPLKQTYCGAWVHVWCAIWISELCFGNWHYLEPVEGLERIPNSRWRLNCIVCKMKGGACIQCCNKNCFVAYHVTCARKAGFFMTPIKTGAIAEMALDSGKLESFCDRHSPRGWPNATSRIPYVREEIVKANSEVTKNKENFDTVIAPHAFSEVLQHVFKVFHVSAKVREPMSFDFCRYWSMKREARQGTPLIDVSFDQIYAYNLLDDHHIQGRLSFIETLANDLSKLKSIAALVTKRTQTSIKLVEAESTLKEATNNHQKYLMKNLLLDKLIETNSFKSVENALKDGDENLKILLKCRSADYENLNSLRSSLETLFDNIEHSATATRLLHHSAIKLKEEFEKLADPKIFSELESLLENDIKSIEQGKQLEPLQVVPDLMEMDELSDVEDLNERETAYLHFLIRTKKRGRPKVVPPPWET</sequence>
<dbReference type="PANTHER" id="PTHR13793">
    <property type="entry name" value="PHD FINGER PROTEINS"/>
    <property type="match status" value="1"/>
</dbReference>
<feature type="domain" description="PHD-type" evidence="7">
    <location>
        <begin position="227"/>
        <end position="276"/>
    </location>
</feature>
<dbReference type="SUPFAM" id="SSF57903">
    <property type="entry name" value="FYVE/PHD zinc finger"/>
    <property type="match status" value="1"/>
</dbReference>
<feature type="domain" description="PHD-type" evidence="8">
    <location>
        <begin position="282"/>
        <end position="401"/>
    </location>
</feature>
<dbReference type="Pfam" id="PF13832">
    <property type="entry name" value="zf-HC5HC2H_2"/>
    <property type="match status" value="1"/>
</dbReference>
<evidence type="ECO:0008006" key="11">
    <source>
        <dbReference type="Google" id="ProtNLM"/>
    </source>
</evidence>
<evidence type="ECO:0000259" key="8">
    <source>
        <dbReference type="PROSITE" id="PS51805"/>
    </source>
</evidence>
<dbReference type="PANTHER" id="PTHR13793:SF107">
    <property type="entry name" value="BROMODOMAIN-CONTAINING PROTEIN HOMOLOG"/>
    <property type="match status" value="1"/>
</dbReference>